<comment type="cofactor">
    <cofactor evidence="1 10">
        <name>pyridoxal 5'-phosphate</name>
        <dbReference type="ChEBI" id="CHEBI:597326"/>
    </cofactor>
</comment>
<dbReference type="InterPro" id="IPR018300">
    <property type="entry name" value="Aminotrans_IV_CS"/>
</dbReference>
<keyword evidence="3 11" id="KW-0032">Aminotransferase</keyword>
<accession>A0A8J4UY74</accession>
<keyword evidence="4 11" id="KW-0028">Amino-acid biosynthesis</keyword>
<dbReference type="InterPro" id="IPR001544">
    <property type="entry name" value="Aminotrans_IV"/>
</dbReference>
<protein>
    <recommendedName>
        <fullName evidence="11">Branched-chain-amino-acid aminotransferase</fullName>
        <ecNumber evidence="11">2.6.1.42</ecNumber>
    </recommendedName>
</protein>
<evidence type="ECO:0000256" key="7">
    <source>
        <dbReference type="ARBA" id="ARBA00023304"/>
    </source>
</evidence>
<dbReference type="GO" id="GO:0008652">
    <property type="term" value="P:amino acid biosynthetic process"/>
    <property type="evidence" value="ECO:0007669"/>
    <property type="project" value="UniProtKB-KW"/>
</dbReference>
<evidence type="ECO:0000256" key="2">
    <source>
        <dbReference type="ARBA" id="ARBA00009320"/>
    </source>
</evidence>
<dbReference type="AlphaFoldDB" id="A0A8J4UY74"/>
<dbReference type="GO" id="GO:0005739">
    <property type="term" value="C:mitochondrion"/>
    <property type="evidence" value="ECO:0007669"/>
    <property type="project" value="TreeGrafter"/>
</dbReference>
<evidence type="ECO:0000256" key="3">
    <source>
        <dbReference type="ARBA" id="ARBA00022576"/>
    </source>
</evidence>
<comment type="catalytic activity">
    <reaction evidence="11">
        <text>L-isoleucine + 2-oxoglutarate = (S)-3-methyl-2-oxopentanoate + L-glutamate</text>
        <dbReference type="Rhea" id="RHEA:24801"/>
        <dbReference type="ChEBI" id="CHEBI:16810"/>
        <dbReference type="ChEBI" id="CHEBI:29985"/>
        <dbReference type="ChEBI" id="CHEBI:35146"/>
        <dbReference type="ChEBI" id="CHEBI:58045"/>
        <dbReference type="EC" id="2.6.1.42"/>
    </reaction>
</comment>
<dbReference type="PANTHER" id="PTHR11825:SF44">
    <property type="entry name" value="BRANCHED-CHAIN-AMINO-ACID AMINOTRANSFERASE"/>
    <property type="match status" value="1"/>
</dbReference>
<comment type="catalytic activity">
    <reaction evidence="11">
        <text>L-valine + 2-oxoglutarate = 3-methyl-2-oxobutanoate + L-glutamate</text>
        <dbReference type="Rhea" id="RHEA:24813"/>
        <dbReference type="ChEBI" id="CHEBI:11851"/>
        <dbReference type="ChEBI" id="CHEBI:16810"/>
        <dbReference type="ChEBI" id="CHEBI:29985"/>
        <dbReference type="ChEBI" id="CHEBI:57762"/>
        <dbReference type="EC" id="2.6.1.42"/>
    </reaction>
</comment>
<evidence type="ECO:0000256" key="5">
    <source>
        <dbReference type="ARBA" id="ARBA00022679"/>
    </source>
</evidence>
<keyword evidence="5 11" id="KW-0808">Transferase</keyword>
<dbReference type="GO" id="GO:0009082">
    <property type="term" value="P:branched-chain amino acid biosynthetic process"/>
    <property type="evidence" value="ECO:0007669"/>
    <property type="project" value="UniProtKB-KW"/>
</dbReference>
<evidence type="ECO:0000256" key="6">
    <source>
        <dbReference type="ARBA" id="ARBA00022898"/>
    </source>
</evidence>
<dbReference type="Gene3D" id="3.30.470.10">
    <property type="match status" value="1"/>
</dbReference>
<evidence type="ECO:0000256" key="9">
    <source>
        <dbReference type="RuleBase" id="RU004106"/>
    </source>
</evidence>
<dbReference type="PROSITE" id="PS00770">
    <property type="entry name" value="AA_TRANSFER_CLASS_4"/>
    <property type="match status" value="1"/>
</dbReference>
<keyword evidence="13" id="KW-1185">Reference proteome</keyword>
<feature type="modified residue" description="N6-(pyridoxal phosphate)lysine" evidence="8">
    <location>
        <position position="223"/>
    </location>
</feature>
<dbReference type="SUPFAM" id="SSF56752">
    <property type="entry name" value="D-aminoacid aminotransferase-like PLP-dependent enzymes"/>
    <property type="match status" value="1"/>
</dbReference>
<dbReference type="InterPro" id="IPR043132">
    <property type="entry name" value="BCAT-like_C"/>
</dbReference>
<evidence type="ECO:0000256" key="10">
    <source>
        <dbReference type="RuleBase" id="RU004516"/>
    </source>
</evidence>
<gene>
    <name evidence="12" type="ORF">CYY_006440</name>
</gene>
<evidence type="ECO:0000256" key="4">
    <source>
        <dbReference type="ARBA" id="ARBA00022605"/>
    </source>
</evidence>
<dbReference type="PANTHER" id="PTHR11825">
    <property type="entry name" value="SUBGROUP IIII AMINOTRANSFERASE"/>
    <property type="match status" value="1"/>
</dbReference>
<dbReference type="EC" id="2.6.1.42" evidence="11"/>
<keyword evidence="7 11" id="KW-0100">Branched-chain amino acid biosynthesis</keyword>
<dbReference type="NCBIfam" id="NF009897">
    <property type="entry name" value="PRK13357.1"/>
    <property type="match status" value="1"/>
</dbReference>
<evidence type="ECO:0000313" key="13">
    <source>
        <dbReference type="Proteomes" id="UP000695562"/>
    </source>
</evidence>
<dbReference type="Pfam" id="PF01063">
    <property type="entry name" value="Aminotran_4"/>
    <property type="match status" value="1"/>
</dbReference>
<dbReference type="FunFam" id="3.20.10.10:FF:000004">
    <property type="entry name" value="Branched-chain-amino-acid aminotransferase"/>
    <property type="match status" value="1"/>
</dbReference>
<dbReference type="EMBL" id="AJWJ01000297">
    <property type="protein sequence ID" value="KAF2072240.1"/>
    <property type="molecule type" value="Genomic_DNA"/>
</dbReference>
<dbReference type="InterPro" id="IPR005786">
    <property type="entry name" value="B_amino_transII"/>
</dbReference>
<sequence>MLSRVFSAPRLFSRGFSSATNDKYFINVNDTIVEKTKAPLQKFTDKSKLIFGKDFSDHMVEVAWDSEKGWGAPKISAYHNLSLPPSASVFHYALECFEGMKAYKDSKGNVRLFRPMENMNRFLSSASRICLPSFNKEAVVELIKKLVLLDKDWIPEGRGYSLYLRPTLIATQKSLGVGASNSALLFVIASPVGPYYPEGFKPVRLIADDRYVRAWTGGPGAYKLGSNYAPTIFPQLDAAKKGFSQVLWLLNDYVTEVGTMNMFVLWKNNQDELELVTPPLDGTILPGVTRDSILKLARQWGTCKVSEKLFTMAELAKAIKEGRVKEAFGAGTAAIVSPIKSINYKGEEYPIPIDEQIGAGPFTNKVANAIMDIQYGETDSDWSVVV</sequence>
<keyword evidence="6 10" id="KW-0663">Pyridoxal phosphate</keyword>
<dbReference type="InterPro" id="IPR043131">
    <property type="entry name" value="BCAT-like_N"/>
</dbReference>
<evidence type="ECO:0000256" key="1">
    <source>
        <dbReference type="ARBA" id="ARBA00001933"/>
    </source>
</evidence>
<evidence type="ECO:0000256" key="11">
    <source>
        <dbReference type="RuleBase" id="RU004517"/>
    </source>
</evidence>
<dbReference type="InterPro" id="IPR036038">
    <property type="entry name" value="Aminotransferase-like"/>
</dbReference>
<proteinExistence type="inferred from homology"/>
<dbReference type="GO" id="GO:0004084">
    <property type="term" value="F:branched-chain-amino-acid transaminase activity"/>
    <property type="evidence" value="ECO:0007669"/>
    <property type="project" value="UniProtKB-EC"/>
</dbReference>
<dbReference type="OrthoDB" id="1732691at2759"/>
<evidence type="ECO:0000256" key="8">
    <source>
        <dbReference type="PIRSR" id="PIRSR006468-1"/>
    </source>
</evidence>
<reference evidence="12" key="1">
    <citation type="submission" date="2020-01" db="EMBL/GenBank/DDBJ databases">
        <title>Development of genomics and gene disruption for Polysphondylium violaceum indicates a role for the polyketide synthase stlB in stalk morphogenesis.</title>
        <authorList>
            <person name="Narita B."/>
            <person name="Kawabe Y."/>
            <person name="Kin K."/>
            <person name="Saito T."/>
            <person name="Gibbs R."/>
            <person name="Kuspa A."/>
            <person name="Muzny D."/>
            <person name="Queller D."/>
            <person name="Richards S."/>
            <person name="Strassman J."/>
            <person name="Sucgang R."/>
            <person name="Worley K."/>
            <person name="Schaap P."/>
        </authorList>
    </citation>
    <scope>NUCLEOTIDE SEQUENCE</scope>
    <source>
        <strain evidence="12">QSvi11</strain>
    </source>
</reference>
<dbReference type="CDD" id="cd01557">
    <property type="entry name" value="BCAT_beta_family"/>
    <property type="match status" value="1"/>
</dbReference>
<dbReference type="FunFam" id="3.30.470.10:FF:000005">
    <property type="entry name" value="Branched-chain-amino-acid aminotransferase"/>
    <property type="match status" value="1"/>
</dbReference>
<dbReference type="InterPro" id="IPR033939">
    <property type="entry name" value="BCAT_family"/>
</dbReference>
<dbReference type="PIRSF" id="PIRSF006468">
    <property type="entry name" value="BCAT1"/>
    <property type="match status" value="1"/>
</dbReference>
<name>A0A8J4UY74_9MYCE</name>
<comment type="similarity">
    <text evidence="2 9">Belongs to the class-IV pyridoxal-phosphate-dependent aminotransferase family.</text>
</comment>
<dbReference type="NCBIfam" id="TIGR01123">
    <property type="entry name" value="ilvE_II"/>
    <property type="match status" value="1"/>
</dbReference>
<comment type="catalytic activity">
    <reaction evidence="11">
        <text>L-leucine + 2-oxoglutarate = 4-methyl-2-oxopentanoate + L-glutamate</text>
        <dbReference type="Rhea" id="RHEA:18321"/>
        <dbReference type="ChEBI" id="CHEBI:16810"/>
        <dbReference type="ChEBI" id="CHEBI:17865"/>
        <dbReference type="ChEBI" id="CHEBI:29985"/>
        <dbReference type="ChEBI" id="CHEBI:57427"/>
        <dbReference type="EC" id="2.6.1.42"/>
    </reaction>
</comment>
<dbReference type="Gene3D" id="3.20.10.10">
    <property type="entry name" value="D-amino Acid Aminotransferase, subunit A, domain 2"/>
    <property type="match status" value="1"/>
</dbReference>
<organism evidence="12 13">
    <name type="scientific">Polysphondylium violaceum</name>
    <dbReference type="NCBI Taxonomy" id="133409"/>
    <lineage>
        <taxon>Eukaryota</taxon>
        <taxon>Amoebozoa</taxon>
        <taxon>Evosea</taxon>
        <taxon>Eumycetozoa</taxon>
        <taxon>Dictyostelia</taxon>
        <taxon>Dictyosteliales</taxon>
        <taxon>Dictyosteliaceae</taxon>
        <taxon>Polysphondylium</taxon>
    </lineage>
</organism>
<dbReference type="Proteomes" id="UP000695562">
    <property type="component" value="Unassembled WGS sequence"/>
</dbReference>
<comment type="caution">
    <text evidence="12">The sequence shown here is derived from an EMBL/GenBank/DDBJ whole genome shotgun (WGS) entry which is preliminary data.</text>
</comment>
<evidence type="ECO:0000313" key="12">
    <source>
        <dbReference type="EMBL" id="KAF2072240.1"/>
    </source>
</evidence>